<gene>
    <name evidence="2" type="ORF">BXY80_2651</name>
</gene>
<protein>
    <submittedName>
        <fullName evidence="2">Uncharacterized protein</fullName>
    </submittedName>
</protein>
<reference evidence="2 3" key="1">
    <citation type="submission" date="2018-09" db="EMBL/GenBank/DDBJ databases">
        <title>Genomic Encyclopedia of Archaeal and Bacterial Type Strains, Phase II (KMG-II): from individual species to whole genera.</title>
        <authorList>
            <person name="Goeker M."/>
        </authorList>
    </citation>
    <scope>NUCLEOTIDE SEQUENCE [LARGE SCALE GENOMIC DNA]</scope>
    <source>
        <strain evidence="2 3">DSM 26283</strain>
    </source>
</reference>
<evidence type="ECO:0000313" key="3">
    <source>
        <dbReference type="Proteomes" id="UP000284892"/>
    </source>
</evidence>
<keyword evidence="1" id="KW-0732">Signal</keyword>
<comment type="caution">
    <text evidence="2">The sequence shown here is derived from an EMBL/GenBank/DDBJ whole genome shotgun (WGS) entry which is preliminary data.</text>
</comment>
<proteinExistence type="predicted"/>
<name>A0A420DEH1_9FLAO</name>
<feature type="chain" id="PRO_5019098646" evidence="1">
    <location>
        <begin position="22"/>
        <end position="46"/>
    </location>
</feature>
<dbReference type="AlphaFoldDB" id="A0A420DEH1"/>
<evidence type="ECO:0000313" key="2">
    <source>
        <dbReference type="EMBL" id="RKE90808.1"/>
    </source>
</evidence>
<accession>A0A420DEH1</accession>
<keyword evidence="3" id="KW-1185">Reference proteome</keyword>
<dbReference type="Proteomes" id="UP000284892">
    <property type="component" value="Unassembled WGS sequence"/>
</dbReference>
<sequence length="46" mass="5131">MKKLLLSVAALMFATLLFSQADSNDVKQDSNQDDIAKTEMKLQLES</sequence>
<organism evidence="2 3">
    <name type="scientific">Ichthyenterobacterium magnum</name>
    <dbReference type="NCBI Taxonomy" id="1230530"/>
    <lineage>
        <taxon>Bacteria</taxon>
        <taxon>Pseudomonadati</taxon>
        <taxon>Bacteroidota</taxon>
        <taxon>Flavobacteriia</taxon>
        <taxon>Flavobacteriales</taxon>
        <taxon>Flavobacteriaceae</taxon>
        <taxon>Ichthyenterobacterium</taxon>
    </lineage>
</organism>
<feature type="signal peptide" evidence="1">
    <location>
        <begin position="1"/>
        <end position="21"/>
    </location>
</feature>
<dbReference type="EMBL" id="RAQJ01000007">
    <property type="protein sequence ID" value="RKE90808.1"/>
    <property type="molecule type" value="Genomic_DNA"/>
</dbReference>
<evidence type="ECO:0000256" key="1">
    <source>
        <dbReference type="SAM" id="SignalP"/>
    </source>
</evidence>